<dbReference type="EMBL" id="BLLK01000022">
    <property type="protein sequence ID" value="GFH46020.1"/>
    <property type="molecule type" value="Genomic_DNA"/>
</dbReference>
<evidence type="ECO:0000313" key="1">
    <source>
        <dbReference type="EMBL" id="GFH46020.1"/>
    </source>
</evidence>
<protein>
    <submittedName>
        <fullName evidence="1">Uncharacterized protein</fullName>
    </submittedName>
</protein>
<keyword evidence="2" id="KW-1185">Reference proteome</keyword>
<reference evidence="1 2" key="1">
    <citation type="journal article" date="2021" name="Sci. Rep.">
        <title>The genome of the diatom Chaetoceros tenuissimus carries an ancient integrated fragment of an extant virus.</title>
        <authorList>
            <person name="Hongo Y."/>
            <person name="Kimura K."/>
            <person name="Takaki Y."/>
            <person name="Yoshida Y."/>
            <person name="Baba S."/>
            <person name="Kobayashi G."/>
            <person name="Nagasaki K."/>
            <person name="Hano T."/>
            <person name="Tomaru Y."/>
        </authorList>
    </citation>
    <scope>NUCLEOTIDE SEQUENCE [LARGE SCALE GENOMIC DNA]</scope>
    <source>
        <strain evidence="1 2">NIES-3715</strain>
    </source>
</reference>
<dbReference type="Proteomes" id="UP001054902">
    <property type="component" value="Unassembled WGS sequence"/>
</dbReference>
<name>A0AAD3CJX3_9STRA</name>
<dbReference type="AlphaFoldDB" id="A0AAD3CJX3"/>
<evidence type="ECO:0000313" key="2">
    <source>
        <dbReference type="Proteomes" id="UP001054902"/>
    </source>
</evidence>
<comment type="caution">
    <text evidence="1">The sequence shown here is derived from an EMBL/GenBank/DDBJ whole genome shotgun (WGS) entry which is preliminary data.</text>
</comment>
<proteinExistence type="predicted"/>
<gene>
    <name evidence="1" type="ORF">CTEN210_02494</name>
</gene>
<organism evidence="1 2">
    <name type="scientific">Chaetoceros tenuissimus</name>
    <dbReference type="NCBI Taxonomy" id="426638"/>
    <lineage>
        <taxon>Eukaryota</taxon>
        <taxon>Sar</taxon>
        <taxon>Stramenopiles</taxon>
        <taxon>Ochrophyta</taxon>
        <taxon>Bacillariophyta</taxon>
        <taxon>Coscinodiscophyceae</taxon>
        <taxon>Chaetocerotophycidae</taxon>
        <taxon>Chaetocerotales</taxon>
        <taxon>Chaetocerotaceae</taxon>
        <taxon>Chaetoceros</taxon>
    </lineage>
</organism>
<sequence length="309" mass="35839">MSSCDKVIESKLDIEYYFGEEGAEPLENVEDTEGLEVIDGNHVVPPGVAVEELKNYNGQKDLKDKCPEKVHELLLNKGLFDVYDKFVQTIYDDKTTRGPLGKWRDAQFISILDMFREDFAEKGVKVALCKRKSGKGSYRWIEFVDVDQVGDSYIPQYDQANLSGQIIKTCYTKLKFPNGVAVEELKQHKGRKKLKEKMPIYVEKLLKDHDLLSEYDQLVDHVIEAGRGQRTKMWNIEKLKGVLDVYKPIFSAKGVDLFVSHKQEYISHGQYGGHIEYYRWIEFVDRSIQPNYFPQRDSETKKQEECNVM</sequence>
<accession>A0AAD3CJX3</accession>